<evidence type="ECO:0000313" key="1">
    <source>
        <dbReference type="EMBL" id="KAK7683456.1"/>
    </source>
</evidence>
<dbReference type="InterPro" id="IPR025638">
    <property type="entry name" value="DUF4336"/>
</dbReference>
<dbReference type="AlphaFoldDB" id="A0AAW0FRI3"/>
<comment type="caution">
    <text evidence="1">The sequence shown here is derived from an EMBL/GenBank/DDBJ whole genome shotgun (WGS) entry which is preliminary data.</text>
</comment>
<dbReference type="PANTHER" id="PTHR33835:SF1">
    <property type="entry name" value="METALLO-BETA-LACTAMASE DOMAIN-CONTAINING PROTEIN"/>
    <property type="match status" value="1"/>
</dbReference>
<accession>A0AAW0FRI3</accession>
<dbReference type="InterPro" id="IPR036866">
    <property type="entry name" value="RibonucZ/Hydroxyglut_hydro"/>
</dbReference>
<dbReference type="Proteomes" id="UP001385951">
    <property type="component" value="Unassembled WGS sequence"/>
</dbReference>
<proteinExistence type="predicted"/>
<evidence type="ECO:0008006" key="3">
    <source>
        <dbReference type="Google" id="ProtNLM"/>
    </source>
</evidence>
<protein>
    <recommendedName>
        <fullName evidence="3">DUF4336 domain-containing protein</fullName>
    </recommendedName>
</protein>
<name>A0AAW0FRI3_9APHY</name>
<reference evidence="1 2" key="1">
    <citation type="submission" date="2022-09" db="EMBL/GenBank/DDBJ databases">
        <authorList>
            <person name="Palmer J.M."/>
        </authorList>
    </citation>
    <scope>NUCLEOTIDE SEQUENCE [LARGE SCALE GENOMIC DNA]</scope>
    <source>
        <strain evidence="1 2">DSM 7382</strain>
    </source>
</reference>
<evidence type="ECO:0000313" key="2">
    <source>
        <dbReference type="Proteomes" id="UP001385951"/>
    </source>
</evidence>
<dbReference type="Gene3D" id="3.60.15.10">
    <property type="entry name" value="Ribonuclease Z/Hydroxyacylglutathione hydrolase-like"/>
    <property type="match status" value="1"/>
</dbReference>
<gene>
    <name evidence="1" type="ORF">QCA50_013289</name>
</gene>
<dbReference type="Pfam" id="PF14234">
    <property type="entry name" value="DUF4336"/>
    <property type="match status" value="1"/>
</dbReference>
<dbReference type="PANTHER" id="PTHR33835">
    <property type="entry name" value="YALI0C07656P"/>
    <property type="match status" value="1"/>
</dbReference>
<organism evidence="1 2">
    <name type="scientific">Cerrena zonata</name>
    <dbReference type="NCBI Taxonomy" id="2478898"/>
    <lineage>
        <taxon>Eukaryota</taxon>
        <taxon>Fungi</taxon>
        <taxon>Dikarya</taxon>
        <taxon>Basidiomycota</taxon>
        <taxon>Agaricomycotina</taxon>
        <taxon>Agaricomycetes</taxon>
        <taxon>Polyporales</taxon>
        <taxon>Cerrenaceae</taxon>
        <taxon>Cerrena</taxon>
    </lineage>
</organism>
<sequence length="246" mass="27790">MAASDAEKQIIIREVVKDVWIFSRPFNLFNKLPVGGRSTAIKLNDGSVWVVASTPLTEATKTKLQELGEVKYIIAPNAFHNLYLKSFKEAYPDAKTIGPVDLNAKLQEQQGWQLDATISDTQPETAFGFEEEIDYCFFSGHKNKDIAFLHKPSKTVIAADLLFNLPANEQYSQGASKPWFPFINTWSPNSFLMRTFISLKVENPVTMKLQVAKVVGWEFDRWIPCHGDVAETGAKQLFKQAYKSHL</sequence>
<dbReference type="SUPFAM" id="SSF56281">
    <property type="entry name" value="Metallo-hydrolase/oxidoreductase"/>
    <property type="match status" value="1"/>
</dbReference>
<dbReference type="EMBL" id="JASBNA010000030">
    <property type="protein sequence ID" value="KAK7683456.1"/>
    <property type="molecule type" value="Genomic_DNA"/>
</dbReference>
<keyword evidence="2" id="KW-1185">Reference proteome</keyword>